<dbReference type="OrthoDB" id="638130at2759"/>
<dbReference type="AlphaFoldDB" id="A0A9Q0G5E5"/>
<reference evidence="2" key="2">
    <citation type="journal article" date="2023" name="Plants (Basel)">
        <title>Annotation of the Turnera subulata (Passifloraceae) Draft Genome Reveals the S-Locus Evolved after the Divergence of Turneroideae from Passifloroideae in a Stepwise Manner.</title>
        <authorList>
            <person name="Henning P.M."/>
            <person name="Roalson E.H."/>
            <person name="Mir W."/>
            <person name="McCubbin A.G."/>
            <person name="Shore J.S."/>
        </authorList>
    </citation>
    <scope>NUCLEOTIDE SEQUENCE</scope>
    <source>
        <strain evidence="2">F60SS</strain>
    </source>
</reference>
<reference evidence="2" key="1">
    <citation type="submission" date="2022-02" db="EMBL/GenBank/DDBJ databases">
        <authorList>
            <person name="Henning P.M."/>
            <person name="McCubbin A.G."/>
            <person name="Shore J.S."/>
        </authorList>
    </citation>
    <scope>NUCLEOTIDE SEQUENCE</scope>
    <source>
        <strain evidence="2">F60SS</strain>
        <tissue evidence="2">Leaves</tissue>
    </source>
</reference>
<keyword evidence="3" id="KW-1185">Reference proteome</keyword>
<dbReference type="InterPro" id="IPR005174">
    <property type="entry name" value="KIB1-4_b-propeller"/>
</dbReference>
<dbReference type="EMBL" id="JAKUCV010002474">
    <property type="protein sequence ID" value="KAJ4842512.1"/>
    <property type="molecule type" value="Genomic_DNA"/>
</dbReference>
<accession>A0A9Q0G5E5</accession>
<proteinExistence type="predicted"/>
<sequence length="229" mass="26430">MDPNEREWDALAGDILWKISGYLETEPDLRRLRSVYRGWRSSTLPLPPKATPVLRLSCFNPNLGGVQDKNSHCTLTKSTIYYIEPLHRQRITTGASHCWVVRVQFSESGTVVFKNLGSPKPLKNRALPKFLDLRDYKLSEICKVYSLMFVDRGRKTSYDKDIKVAVSSCFSKIGVGFMVMAFKKEENLLGIWRIGDDRWNFNIGTALRMIPRMRLRSIAYHNGKFYTVE</sequence>
<dbReference type="PANTHER" id="PTHR47123">
    <property type="entry name" value="F-BOX PROTEIN SKIP23"/>
    <property type="match status" value="1"/>
</dbReference>
<gene>
    <name evidence="2" type="ORF">Tsubulata_042429</name>
</gene>
<dbReference type="Pfam" id="PF03478">
    <property type="entry name" value="Beta-prop_KIB1-4"/>
    <property type="match status" value="1"/>
</dbReference>
<protein>
    <recommendedName>
        <fullName evidence="1">KIB1-4 beta-propeller domain-containing protein</fullName>
    </recommendedName>
</protein>
<comment type="caution">
    <text evidence="2">The sequence shown here is derived from an EMBL/GenBank/DDBJ whole genome shotgun (WGS) entry which is preliminary data.</text>
</comment>
<dbReference type="PANTHER" id="PTHR47123:SF3">
    <property type="entry name" value="DUF295 DOMAIN-CONTAINING PROTEIN"/>
    <property type="match status" value="1"/>
</dbReference>
<evidence type="ECO:0000313" key="3">
    <source>
        <dbReference type="Proteomes" id="UP001141552"/>
    </source>
</evidence>
<dbReference type="InterPro" id="IPR051304">
    <property type="entry name" value="SCF_F-box_domain"/>
</dbReference>
<feature type="domain" description="KIB1-4 beta-propeller" evidence="1">
    <location>
        <begin position="77"/>
        <end position="228"/>
    </location>
</feature>
<name>A0A9Q0G5E5_9ROSI</name>
<organism evidence="2 3">
    <name type="scientific">Turnera subulata</name>
    <dbReference type="NCBI Taxonomy" id="218843"/>
    <lineage>
        <taxon>Eukaryota</taxon>
        <taxon>Viridiplantae</taxon>
        <taxon>Streptophyta</taxon>
        <taxon>Embryophyta</taxon>
        <taxon>Tracheophyta</taxon>
        <taxon>Spermatophyta</taxon>
        <taxon>Magnoliopsida</taxon>
        <taxon>eudicotyledons</taxon>
        <taxon>Gunneridae</taxon>
        <taxon>Pentapetalae</taxon>
        <taxon>rosids</taxon>
        <taxon>fabids</taxon>
        <taxon>Malpighiales</taxon>
        <taxon>Passifloraceae</taxon>
        <taxon>Turnera</taxon>
    </lineage>
</organism>
<evidence type="ECO:0000259" key="1">
    <source>
        <dbReference type="Pfam" id="PF03478"/>
    </source>
</evidence>
<evidence type="ECO:0000313" key="2">
    <source>
        <dbReference type="EMBL" id="KAJ4842512.1"/>
    </source>
</evidence>
<dbReference type="Proteomes" id="UP001141552">
    <property type="component" value="Unassembled WGS sequence"/>
</dbReference>